<name>A0A6M3JF30_9ZZZZ</name>
<dbReference type="SUPFAM" id="SSF53300">
    <property type="entry name" value="vWA-like"/>
    <property type="match status" value="1"/>
</dbReference>
<evidence type="ECO:0000313" key="2">
    <source>
        <dbReference type="EMBL" id="QJA68809.1"/>
    </source>
</evidence>
<dbReference type="Pfam" id="PF13768">
    <property type="entry name" value="VWA_3"/>
    <property type="match status" value="1"/>
</dbReference>
<dbReference type="AlphaFoldDB" id="A0A6M3JF30"/>
<evidence type="ECO:0000259" key="1">
    <source>
        <dbReference type="Pfam" id="PF13768"/>
    </source>
</evidence>
<reference evidence="2" key="1">
    <citation type="submission" date="2020-03" db="EMBL/GenBank/DDBJ databases">
        <title>The deep terrestrial virosphere.</title>
        <authorList>
            <person name="Holmfeldt K."/>
            <person name="Nilsson E."/>
            <person name="Simone D."/>
            <person name="Lopez-Fernandez M."/>
            <person name="Wu X."/>
            <person name="de Brujin I."/>
            <person name="Lundin D."/>
            <person name="Andersson A."/>
            <person name="Bertilsson S."/>
            <person name="Dopson M."/>
        </authorList>
    </citation>
    <scope>NUCLEOTIDE SEQUENCE</scope>
    <source>
        <strain evidence="2">MM415A05670</strain>
    </source>
</reference>
<gene>
    <name evidence="2" type="ORF">MM415A05670_0006</name>
</gene>
<dbReference type="EMBL" id="MT141651">
    <property type="protein sequence ID" value="QJA68809.1"/>
    <property type="molecule type" value="Genomic_DNA"/>
</dbReference>
<organism evidence="2">
    <name type="scientific">viral metagenome</name>
    <dbReference type="NCBI Taxonomy" id="1070528"/>
    <lineage>
        <taxon>unclassified sequences</taxon>
        <taxon>metagenomes</taxon>
        <taxon>organismal metagenomes</taxon>
    </lineage>
</organism>
<dbReference type="InterPro" id="IPR036465">
    <property type="entry name" value="vWFA_dom_sf"/>
</dbReference>
<dbReference type="InterPro" id="IPR002035">
    <property type="entry name" value="VWF_A"/>
</dbReference>
<feature type="domain" description="VWFA" evidence="1">
    <location>
        <begin position="99"/>
        <end position="171"/>
    </location>
</feature>
<protein>
    <submittedName>
        <fullName evidence="2">Putative von Willebrand factor A domain-containing protein</fullName>
    </submittedName>
</protein>
<sequence>MTFDLEKIKKDIQKAENLQPVSLNKTSTALQPRRMSKGPRTNFGKGTVFLCDTSGSMYGEKLYALKEAVHEFVEQDIKTYEFNSQVNLLTSVSQLFAVVARGTTKMLAALKTCYQDEPNNIIMITDGQPDENKQDILDLAAEKQIPIQCIMLPSSDVDRKFLEDLCNASGGGIFTALTDIKLLGQTIAGLIEYKEEKKQVIQL</sequence>
<dbReference type="Gene3D" id="3.40.50.410">
    <property type="entry name" value="von Willebrand factor, type A domain"/>
    <property type="match status" value="1"/>
</dbReference>
<proteinExistence type="predicted"/>
<accession>A0A6M3JF30</accession>